<dbReference type="GO" id="GO:0005737">
    <property type="term" value="C:cytoplasm"/>
    <property type="evidence" value="ECO:0007669"/>
    <property type="project" value="TreeGrafter"/>
</dbReference>
<feature type="domain" description="PH" evidence="2">
    <location>
        <begin position="453"/>
        <end position="550"/>
    </location>
</feature>
<dbReference type="Pfam" id="PF01412">
    <property type="entry name" value="ArfGap"/>
    <property type="match status" value="1"/>
</dbReference>
<reference evidence="4" key="2">
    <citation type="submission" date="2020-11" db="EMBL/GenBank/DDBJ databases">
        <authorList>
            <person name="McCartney M.A."/>
            <person name="Auch B."/>
            <person name="Kono T."/>
            <person name="Mallez S."/>
            <person name="Becker A."/>
            <person name="Gohl D.M."/>
            <person name="Silverstein K.A.T."/>
            <person name="Koren S."/>
            <person name="Bechman K.B."/>
            <person name="Herman A."/>
            <person name="Abrahante J.E."/>
            <person name="Garbe J."/>
        </authorList>
    </citation>
    <scope>NUCLEOTIDE SEQUENCE</scope>
    <source>
        <strain evidence="4">Duluth1</strain>
        <tissue evidence="4">Whole animal</tissue>
    </source>
</reference>
<dbReference type="SMART" id="SM00105">
    <property type="entry name" value="ArfGap"/>
    <property type="match status" value="1"/>
</dbReference>
<dbReference type="OrthoDB" id="29546at2759"/>
<protein>
    <submittedName>
        <fullName evidence="4">Uncharacterized protein</fullName>
    </submittedName>
</protein>
<evidence type="ECO:0000313" key="5">
    <source>
        <dbReference type="Proteomes" id="UP000828390"/>
    </source>
</evidence>
<dbReference type="SUPFAM" id="SSF57863">
    <property type="entry name" value="ArfGap/RecO-like zinc finger"/>
    <property type="match status" value="1"/>
</dbReference>
<dbReference type="InterPro" id="IPR001849">
    <property type="entry name" value="PH_domain"/>
</dbReference>
<evidence type="ECO:0000259" key="3">
    <source>
        <dbReference type="PROSITE" id="PS50115"/>
    </source>
</evidence>
<dbReference type="GO" id="GO:0008270">
    <property type="term" value="F:zinc ion binding"/>
    <property type="evidence" value="ECO:0007669"/>
    <property type="project" value="UniProtKB-KW"/>
</dbReference>
<gene>
    <name evidence="4" type="ORF">DPMN_108463</name>
</gene>
<dbReference type="GO" id="GO:0005096">
    <property type="term" value="F:GTPase activator activity"/>
    <property type="evidence" value="ECO:0007669"/>
    <property type="project" value="InterPro"/>
</dbReference>
<dbReference type="PROSITE" id="PS50115">
    <property type="entry name" value="ARFGAP"/>
    <property type="match status" value="1"/>
</dbReference>
<dbReference type="InterPro" id="IPR038508">
    <property type="entry name" value="ArfGAP_dom_sf"/>
</dbReference>
<dbReference type="SMART" id="SM00233">
    <property type="entry name" value="PH"/>
    <property type="match status" value="3"/>
</dbReference>
<feature type="domain" description="PH" evidence="2">
    <location>
        <begin position="21"/>
        <end position="132"/>
    </location>
</feature>
<dbReference type="PRINTS" id="PR00405">
    <property type="entry name" value="REVINTRACTNG"/>
</dbReference>
<keyword evidence="1" id="KW-0862">Zinc</keyword>
<dbReference type="Gene3D" id="1.10.220.150">
    <property type="entry name" value="Arf GTPase activating protein"/>
    <property type="match status" value="1"/>
</dbReference>
<name>A0A9D4K8W3_DREPO</name>
<dbReference type="EMBL" id="JAIWYP010000004">
    <property type="protein sequence ID" value="KAH3835119.1"/>
    <property type="molecule type" value="Genomic_DNA"/>
</dbReference>
<dbReference type="PROSITE" id="PS50003">
    <property type="entry name" value="PH_DOMAIN"/>
    <property type="match status" value="2"/>
</dbReference>
<proteinExistence type="predicted"/>
<evidence type="ECO:0000259" key="2">
    <source>
        <dbReference type="PROSITE" id="PS50003"/>
    </source>
</evidence>
<dbReference type="PANTHER" id="PTHR45899">
    <property type="entry name" value="RHO GTPASE ACTIVATING PROTEIN AT 15B, ISOFORM C"/>
    <property type="match status" value="1"/>
</dbReference>
<dbReference type="InterPro" id="IPR052227">
    <property type="entry name" value="Arf-Rho-GAP_ANK-PH_domain"/>
</dbReference>
<evidence type="ECO:0000256" key="1">
    <source>
        <dbReference type="PROSITE-ProRule" id="PRU00288"/>
    </source>
</evidence>
<dbReference type="Pfam" id="PF00169">
    <property type="entry name" value="PH"/>
    <property type="match status" value="2"/>
</dbReference>
<keyword evidence="1" id="KW-0863">Zinc-finger</keyword>
<keyword evidence="5" id="KW-1185">Reference proteome</keyword>
<keyword evidence="1" id="KW-0479">Metal-binding</keyword>
<reference evidence="4" key="1">
    <citation type="journal article" date="2019" name="bioRxiv">
        <title>The Genome of the Zebra Mussel, Dreissena polymorpha: A Resource for Invasive Species Research.</title>
        <authorList>
            <person name="McCartney M.A."/>
            <person name="Auch B."/>
            <person name="Kono T."/>
            <person name="Mallez S."/>
            <person name="Zhang Y."/>
            <person name="Obille A."/>
            <person name="Becker A."/>
            <person name="Abrahante J.E."/>
            <person name="Garbe J."/>
            <person name="Badalamenti J.P."/>
            <person name="Herman A."/>
            <person name="Mangelson H."/>
            <person name="Liachko I."/>
            <person name="Sullivan S."/>
            <person name="Sone E.D."/>
            <person name="Koren S."/>
            <person name="Silverstein K.A.T."/>
            <person name="Beckman K.B."/>
            <person name="Gohl D.M."/>
        </authorList>
    </citation>
    <scope>NUCLEOTIDE SEQUENCE</scope>
    <source>
        <strain evidence="4">Duluth1</strain>
        <tissue evidence="4">Whole animal</tissue>
    </source>
</reference>
<evidence type="ECO:0000313" key="4">
    <source>
        <dbReference type="EMBL" id="KAH3835119.1"/>
    </source>
</evidence>
<dbReference type="InterPro" id="IPR037278">
    <property type="entry name" value="ARFGAP/RecO"/>
</dbReference>
<feature type="domain" description="Arf-GAP" evidence="3">
    <location>
        <begin position="249"/>
        <end position="372"/>
    </location>
</feature>
<dbReference type="Gene3D" id="2.30.29.30">
    <property type="entry name" value="Pleckstrin-homology domain (PH domain)/Phosphotyrosine-binding domain (PTB)"/>
    <property type="match status" value="3"/>
</dbReference>
<dbReference type="PANTHER" id="PTHR45899:SF2">
    <property type="entry name" value="RHO GTPASE ACTIVATING PROTEIN AT 15B, ISOFORM C"/>
    <property type="match status" value="1"/>
</dbReference>
<accession>A0A9D4K8W3</accession>
<dbReference type="GO" id="GO:0005547">
    <property type="term" value="F:phosphatidylinositol-3,4,5-trisphosphate binding"/>
    <property type="evidence" value="ECO:0007669"/>
    <property type="project" value="TreeGrafter"/>
</dbReference>
<dbReference type="CDD" id="cd00821">
    <property type="entry name" value="PH"/>
    <property type="match status" value="1"/>
</dbReference>
<dbReference type="SUPFAM" id="SSF50729">
    <property type="entry name" value="PH domain-like"/>
    <property type="match status" value="3"/>
</dbReference>
<comment type="caution">
    <text evidence="4">The sequence shown here is derived from an EMBL/GenBank/DDBJ whole genome shotgun (WGS) entry which is preliminary data.</text>
</comment>
<dbReference type="Proteomes" id="UP000828390">
    <property type="component" value="Unassembled WGS sequence"/>
</dbReference>
<organism evidence="4 5">
    <name type="scientific">Dreissena polymorpha</name>
    <name type="common">Zebra mussel</name>
    <name type="synonym">Mytilus polymorpha</name>
    <dbReference type="NCBI Taxonomy" id="45954"/>
    <lineage>
        <taxon>Eukaryota</taxon>
        <taxon>Metazoa</taxon>
        <taxon>Spiralia</taxon>
        <taxon>Lophotrochozoa</taxon>
        <taxon>Mollusca</taxon>
        <taxon>Bivalvia</taxon>
        <taxon>Autobranchia</taxon>
        <taxon>Heteroconchia</taxon>
        <taxon>Euheterodonta</taxon>
        <taxon>Imparidentia</taxon>
        <taxon>Neoheterodontei</taxon>
        <taxon>Myida</taxon>
        <taxon>Dreissenoidea</taxon>
        <taxon>Dreissenidae</taxon>
        <taxon>Dreissena</taxon>
    </lineage>
</organism>
<dbReference type="AlphaFoldDB" id="A0A9D4K8W3"/>
<dbReference type="InterPro" id="IPR011993">
    <property type="entry name" value="PH-like_dom_sf"/>
</dbReference>
<sequence length="669" mass="76766">MDYSEPTITGFSRKDSISVNTNEKYGVMYKKGGADMKQAWQKRYFAFDGVALKYFRSENSFESLRIIPVSTMKVVTPCKQEGSPRDSITDLFTIGGRKHQFELECFDRSYRFGTDTLDTSIEWQHHLTAAIIDYEKKYPNSVRRVGGVMNNPDISGRIRFDNNSSAYFVALKNDMFKYYRDEEDFNNGVPIHEIPISKYMMSVKDVDRVTLKVDVGNKQSFELHFENIQDAAAWKTAIDTAIGKSLGSMKYVDDVRELEANRTCADCSSKETLWASINLGIVLCPKCAGCHRSLGVSVSKIRSLFLDDIFATNVSVLQLLHKIGNEEANRFWYKNPPTDRAIDRDTPIVIRRRHIEEKYAQKKFVETADEMSIDVVNKNFVAAVKNGNILKVMRLFYRGANIYGFCTDTSETVMELAEKLGHHHIKEFLQQNEYTDISMRLSNEIDEMNKKAHAYCEGYLEKTGPKMKGFLKRRCVLNYGCLMYYNEQNKRSSERGCIRMSHSVCVSVPSCKKDFAFDISNLQEKRVYRFAANNEEDLYRWTNALCSEICPTDTRIPVKFDMCGICFAKSHISPWRKSWVVLKDKAIHITYVGDKTEKTIVLSSGTNVYQSNVKKHKVLPNEETSVADVLNGNCYVEIIAPDMSEVTSFQGLLLEDTNRLFEIVENYMK</sequence>
<dbReference type="InterPro" id="IPR001164">
    <property type="entry name" value="ArfGAP_dom"/>
</dbReference>